<evidence type="ECO:0000256" key="5">
    <source>
        <dbReference type="ARBA" id="ARBA00022452"/>
    </source>
</evidence>
<dbReference type="GO" id="GO:0015344">
    <property type="term" value="F:siderophore uptake transmembrane transporter activity"/>
    <property type="evidence" value="ECO:0007669"/>
    <property type="project" value="TreeGrafter"/>
</dbReference>
<dbReference type="Proteomes" id="UP000646478">
    <property type="component" value="Unassembled WGS sequence"/>
</dbReference>
<evidence type="ECO:0000256" key="2">
    <source>
        <dbReference type="ARBA" id="ARBA00009810"/>
    </source>
</evidence>
<keyword evidence="5 15" id="KW-1134">Transmembrane beta strand</keyword>
<keyword evidence="11 16" id="KW-0798">TonB box</keyword>
<dbReference type="SMART" id="SM00965">
    <property type="entry name" value="STN"/>
    <property type="match status" value="1"/>
</dbReference>
<dbReference type="InterPro" id="IPR037066">
    <property type="entry name" value="Plug_dom_sf"/>
</dbReference>
<keyword evidence="6" id="KW-0410">Iron transport</keyword>
<dbReference type="PROSITE" id="PS52016">
    <property type="entry name" value="TONB_DEPENDENT_REC_3"/>
    <property type="match status" value="1"/>
</dbReference>
<dbReference type="InterPro" id="IPR012910">
    <property type="entry name" value="Plug_dom"/>
</dbReference>
<dbReference type="Gene3D" id="2.40.170.20">
    <property type="entry name" value="TonB-dependent receptor, beta-barrel domain"/>
    <property type="match status" value="1"/>
</dbReference>
<dbReference type="Pfam" id="PF07660">
    <property type="entry name" value="STN"/>
    <property type="match status" value="1"/>
</dbReference>
<evidence type="ECO:0000256" key="9">
    <source>
        <dbReference type="ARBA" id="ARBA00023004"/>
    </source>
</evidence>
<dbReference type="SUPFAM" id="SSF56935">
    <property type="entry name" value="Porins"/>
    <property type="match status" value="1"/>
</dbReference>
<evidence type="ECO:0000256" key="3">
    <source>
        <dbReference type="ARBA" id="ARBA00021261"/>
    </source>
</evidence>
<keyword evidence="7 15" id="KW-0812">Transmembrane</keyword>
<dbReference type="Pfam" id="PF07715">
    <property type="entry name" value="Plug"/>
    <property type="match status" value="1"/>
</dbReference>
<comment type="caution">
    <text evidence="18">The sequence shown here is derived from an EMBL/GenBank/DDBJ whole genome shotgun (WGS) entry which is preliminary data.</text>
</comment>
<keyword evidence="14 15" id="KW-0998">Cell outer membrane</keyword>
<comment type="similarity">
    <text evidence="2 15 16">Belongs to the TonB-dependent receptor family.</text>
</comment>
<organism evidence="18 19">
    <name type="scientific">Brucella endophytica</name>
    <dbReference type="NCBI Taxonomy" id="1963359"/>
    <lineage>
        <taxon>Bacteria</taxon>
        <taxon>Pseudomonadati</taxon>
        <taxon>Pseudomonadota</taxon>
        <taxon>Alphaproteobacteria</taxon>
        <taxon>Hyphomicrobiales</taxon>
        <taxon>Brucellaceae</taxon>
        <taxon>Brucella/Ochrobactrum group</taxon>
        <taxon>Brucella</taxon>
    </lineage>
</organism>
<keyword evidence="9" id="KW-0408">Iron</keyword>
<dbReference type="InterPro" id="IPR010105">
    <property type="entry name" value="TonB_sidphr_rcpt"/>
</dbReference>
<sequence>MRERDGMQGFGKCISVAIGATLARVNFALLATAAIYPSMAQAQAAQPGRISYAIPAASLGSALAQFGERSNLQVLYPADLARGRNSRAVSGNLTREEALSRLLRGTGLSYRFTNATTVTLIETTGATTADADTGSIVLDPITIDSRIESAWGQVGYVAKQGSAGMKTDTPLIETPQSISVVTAKEIEAQGAQTLGAALRYVPGVTGELYGGDLRGNGLQLRGFSAYDEVFYVDGLRLRGTDYASFLTLDVYGADGLEIMRGPSSVLYGQIGPGGMINYVSKRPTEETIREVELSAGSFDRYQAQFDVSGKLDEEGVLTGRVTGLFRDGGTFVDYVEDDRIFLSSALKWAPDAETSLTFLAKYQKDKQGWGNQFLPARGTVLPNSNGTLPISRFVGEPGHDYYNTSMAMLGYEFEHTFNDTWTIRQNARYAYLDNEAFGVFGSGLDANEQTYERYTDAGRVTAGTFTIDNQAEANFETGALTHKLLLGLDYQYTDYSDFGAGGSIDPLEDIFNPVYGAPITPLDPYQDADKKQNQFGIYAQDQIKLGNWAFTLGGRHDWSKTKIDDNLNDSASEQSDSAFTGRAGVVYLAENGLAPYASYSTSFMPELGSDPSGDPFEPETGEQYEIGVKYQPTGWNSFITVAAFDLTKQNVVRKFGNVTDQTGEIRSRGIEVEGVASLTAGLDLRLAYTYLDTEVTKGDEVTQDHVPYGVPSHKASLWADYTIQSGRFEGLGLGAGIRYMGSTYGDDANSFKVPSATLVDASVHYAWKDLDFKLNVTNLFDKRYVASCFDESFGCFYGEGRRVTGTVKYSW</sequence>
<accession>A0A916WJ34</accession>
<dbReference type="AlphaFoldDB" id="A0A916WJ34"/>
<dbReference type="InterPro" id="IPR000531">
    <property type="entry name" value="Beta-barrel_TonB"/>
</dbReference>
<dbReference type="GO" id="GO:0009279">
    <property type="term" value="C:cell outer membrane"/>
    <property type="evidence" value="ECO:0007669"/>
    <property type="project" value="UniProtKB-SubCell"/>
</dbReference>
<evidence type="ECO:0000256" key="15">
    <source>
        <dbReference type="PROSITE-ProRule" id="PRU01360"/>
    </source>
</evidence>
<keyword evidence="13 18" id="KW-0675">Receptor</keyword>
<dbReference type="Pfam" id="PF00593">
    <property type="entry name" value="TonB_dep_Rec_b-barrel"/>
    <property type="match status" value="1"/>
</dbReference>
<evidence type="ECO:0000256" key="14">
    <source>
        <dbReference type="ARBA" id="ARBA00023237"/>
    </source>
</evidence>
<evidence type="ECO:0000256" key="12">
    <source>
        <dbReference type="ARBA" id="ARBA00023136"/>
    </source>
</evidence>
<feature type="domain" description="Secretin/TonB short N-terminal" evidence="17">
    <location>
        <begin position="72"/>
        <end position="123"/>
    </location>
</feature>
<evidence type="ECO:0000256" key="1">
    <source>
        <dbReference type="ARBA" id="ARBA00004571"/>
    </source>
</evidence>
<dbReference type="GO" id="GO:0038023">
    <property type="term" value="F:signaling receptor activity"/>
    <property type="evidence" value="ECO:0007669"/>
    <property type="project" value="InterPro"/>
</dbReference>
<dbReference type="RefSeq" id="WP_236016242.1">
    <property type="nucleotide sequence ID" value="NZ_BMHH01000015.1"/>
</dbReference>
<keyword evidence="4 15" id="KW-0813">Transport</keyword>
<dbReference type="FunFam" id="2.170.130.10:FF:000001">
    <property type="entry name" value="Catecholate siderophore TonB-dependent receptor"/>
    <property type="match status" value="1"/>
</dbReference>
<dbReference type="Gene3D" id="2.170.130.10">
    <property type="entry name" value="TonB-dependent receptor, plug domain"/>
    <property type="match status" value="1"/>
</dbReference>
<evidence type="ECO:0000256" key="6">
    <source>
        <dbReference type="ARBA" id="ARBA00022496"/>
    </source>
</evidence>
<dbReference type="GO" id="GO:0015891">
    <property type="term" value="P:siderophore transport"/>
    <property type="evidence" value="ECO:0007669"/>
    <property type="project" value="InterPro"/>
</dbReference>
<evidence type="ECO:0000256" key="16">
    <source>
        <dbReference type="RuleBase" id="RU003357"/>
    </source>
</evidence>
<reference evidence="18" key="2">
    <citation type="submission" date="2020-09" db="EMBL/GenBank/DDBJ databases">
        <authorList>
            <person name="Sun Q."/>
            <person name="Zhou Y."/>
        </authorList>
    </citation>
    <scope>NUCLEOTIDE SEQUENCE</scope>
    <source>
        <strain evidence="18">CGMCC 1.15082</strain>
    </source>
</reference>
<proteinExistence type="inferred from homology"/>
<name>A0A916WJ34_9HYPH</name>
<keyword evidence="10" id="KW-0406">Ion transport</keyword>
<evidence type="ECO:0000256" key="11">
    <source>
        <dbReference type="ARBA" id="ARBA00023077"/>
    </source>
</evidence>
<dbReference type="CDD" id="cd01347">
    <property type="entry name" value="ligand_gated_channel"/>
    <property type="match status" value="1"/>
</dbReference>
<dbReference type="PANTHER" id="PTHR32552">
    <property type="entry name" value="FERRICHROME IRON RECEPTOR-RELATED"/>
    <property type="match status" value="1"/>
</dbReference>
<evidence type="ECO:0000256" key="10">
    <source>
        <dbReference type="ARBA" id="ARBA00023065"/>
    </source>
</evidence>
<keyword evidence="12 15" id="KW-0472">Membrane</keyword>
<comment type="subcellular location">
    <subcellularLocation>
        <location evidence="1 15">Cell outer membrane</location>
        <topology evidence="1 15">Multi-pass membrane protein</topology>
    </subcellularLocation>
</comment>
<dbReference type="EMBL" id="BMHH01000015">
    <property type="protein sequence ID" value="GGB02899.1"/>
    <property type="molecule type" value="Genomic_DNA"/>
</dbReference>
<evidence type="ECO:0000313" key="18">
    <source>
        <dbReference type="EMBL" id="GGB02899.1"/>
    </source>
</evidence>
<evidence type="ECO:0000256" key="4">
    <source>
        <dbReference type="ARBA" id="ARBA00022448"/>
    </source>
</evidence>
<dbReference type="FunFam" id="2.40.170.20:FF:000005">
    <property type="entry name" value="TonB-dependent siderophore receptor"/>
    <property type="match status" value="1"/>
</dbReference>
<dbReference type="PANTHER" id="PTHR32552:SF68">
    <property type="entry name" value="FERRICHROME OUTER MEMBRANE TRANSPORTER_PHAGE RECEPTOR"/>
    <property type="match status" value="1"/>
</dbReference>
<evidence type="ECO:0000313" key="19">
    <source>
        <dbReference type="Proteomes" id="UP000646478"/>
    </source>
</evidence>
<reference evidence="18" key="1">
    <citation type="journal article" date="2014" name="Int. J. Syst. Evol. Microbiol.">
        <title>Complete genome sequence of Corynebacterium casei LMG S-19264T (=DSM 44701T), isolated from a smear-ripened cheese.</title>
        <authorList>
            <consortium name="US DOE Joint Genome Institute (JGI-PGF)"/>
            <person name="Walter F."/>
            <person name="Albersmeier A."/>
            <person name="Kalinowski J."/>
            <person name="Ruckert C."/>
        </authorList>
    </citation>
    <scope>NUCLEOTIDE SEQUENCE</scope>
    <source>
        <strain evidence="18">CGMCC 1.15082</strain>
    </source>
</reference>
<evidence type="ECO:0000259" key="17">
    <source>
        <dbReference type="SMART" id="SM00965"/>
    </source>
</evidence>
<keyword evidence="19" id="KW-1185">Reference proteome</keyword>
<keyword evidence="8" id="KW-0732">Signal</keyword>
<evidence type="ECO:0000256" key="13">
    <source>
        <dbReference type="ARBA" id="ARBA00023170"/>
    </source>
</evidence>
<evidence type="ECO:0000256" key="7">
    <source>
        <dbReference type="ARBA" id="ARBA00022692"/>
    </source>
</evidence>
<gene>
    <name evidence="18" type="ORF">GCM10011491_33810</name>
</gene>
<dbReference type="InterPro" id="IPR011662">
    <property type="entry name" value="Secretin/TonB_short_N"/>
</dbReference>
<dbReference type="InterPro" id="IPR039426">
    <property type="entry name" value="TonB-dep_rcpt-like"/>
</dbReference>
<dbReference type="InterPro" id="IPR036942">
    <property type="entry name" value="Beta-barrel_TonB_sf"/>
</dbReference>
<protein>
    <recommendedName>
        <fullName evidence="3">Heme transporter BhuA</fullName>
    </recommendedName>
</protein>
<dbReference type="NCBIfam" id="TIGR01783">
    <property type="entry name" value="TonB-siderophor"/>
    <property type="match status" value="1"/>
</dbReference>
<evidence type="ECO:0000256" key="8">
    <source>
        <dbReference type="ARBA" id="ARBA00022729"/>
    </source>
</evidence>
<dbReference type="Gene3D" id="3.55.50.30">
    <property type="match status" value="1"/>
</dbReference>